<dbReference type="InterPro" id="IPR023028">
    <property type="entry name" value="Mannitol_1_phos_5_DH"/>
</dbReference>
<dbReference type="GO" id="GO:0008926">
    <property type="term" value="F:mannitol-1-phosphate 5-dehydrogenase activity"/>
    <property type="evidence" value="ECO:0007669"/>
    <property type="project" value="UniProtKB-EC"/>
</dbReference>
<dbReference type="InterPro" id="IPR036291">
    <property type="entry name" value="NAD(P)-bd_dom_sf"/>
</dbReference>
<dbReference type="PRINTS" id="PR00084">
    <property type="entry name" value="MTLDHDRGNASE"/>
</dbReference>
<dbReference type="InterPro" id="IPR000669">
    <property type="entry name" value="Mannitol_DH"/>
</dbReference>
<keyword evidence="4 7" id="KW-0560">Oxidoreductase</keyword>
<evidence type="ECO:0000259" key="8">
    <source>
        <dbReference type="Pfam" id="PF01232"/>
    </source>
</evidence>
<dbReference type="Pfam" id="PF01232">
    <property type="entry name" value="Mannitol_dh"/>
    <property type="match status" value="1"/>
</dbReference>
<proteinExistence type="inferred from homology"/>
<feature type="domain" description="Mannitol dehydrogenase N-terminal" evidence="8">
    <location>
        <begin position="1"/>
        <end position="196"/>
    </location>
</feature>
<name>A0ABV2K9S1_SPOPS</name>
<evidence type="ECO:0000256" key="7">
    <source>
        <dbReference type="HAMAP-Rule" id="MF_00196"/>
    </source>
</evidence>
<dbReference type="EMBL" id="JBEPME010000002">
    <property type="protein sequence ID" value="MET3656768.1"/>
    <property type="molecule type" value="Genomic_DNA"/>
</dbReference>
<evidence type="ECO:0000256" key="2">
    <source>
        <dbReference type="ARBA" id="ARBA00012939"/>
    </source>
</evidence>
<comment type="similarity">
    <text evidence="1 7">Belongs to the mannitol dehydrogenase family.</text>
</comment>
<dbReference type="InterPro" id="IPR013328">
    <property type="entry name" value="6PGD_dom2"/>
</dbReference>
<dbReference type="NCBIfam" id="NF002649">
    <property type="entry name" value="PRK02318.2-1"/>
    <property type="match status" value="1"/>
</dbReference>
<evidence type="ECO:0000256" key="4">
    <source>
        <dbReference type="ARBA" id="ARBA00023002"/>
    </source>
</evidence>
<dbReference type="Gene3D" id="3.40.50.720">
    <property type="entry name" value="NAD(P)-binding Rossmann-like Domain"/>
    <property type="match status" value="1"/>
</dbReference>
<feature type="binding site" evidence="7">
    <location>
        <begin position="3"/>
        <end position="14"/>
    </location>
    <ligand>
        <name>NAD(+)</name>
        <dbReference type="ChEBI" id="CHEBI:57540"/>
    </ligand>
</feature>
<dbReference type="PANTHER" id="PTHR30524:SF0">
    <property type="entry name" value="ALTRONATE OXIDOREDUCTASE-RELATED"/>
    <property type="match status" value="1"/>
</dbReference>
<protein>
    <recommendedName>
        <fullName evidence="3 7">Mannitol-1-phosphate 5-dehydrogenase</fullName>
        <ecNumber evidence="2 7">1.1.1.17</ecNumber>
    </recommendedName>
</protein>
<dbReference type="Pfam" id="PF08125">
    <property type="entry name" value="Mannitol_dh_C"/>
    <property type="match status" value="1"/>
</dbReference>
<dbReference type="RefSeq" id="WP_342538132.1">
    <property type="nucleotide sequence ID" value="NZ_JBEPME010000002.1"/>
</dbReference>
<keyword evidence="5 7" id="KW-0520">NAD</keyword>
<evidence type="ECO:0000259" key="9">
    <source>
        <dbReference type="Pfam" id="PF08125"/>
    </source>
</evidence>
<dbReference type="PANTHER" id="PTHR30524">
    <property type="entry name" value="MANNITOL-1-PHOSPHATE 5-DEHYDROGENASE"/>
    <property type="match status" value="1"/>
</dbReference>
<evidence type="ECO:0000256" key="5">
    <source>
        <dbReference type="ARBA" id="ARBA00023027"/>
    </source>
</evidence>
<evidence type="ECO:0000256" key="3">
    <source>
        <dbReference type="ARBA" id="ARBA00016219"/>
    </source>
</evidence>
<dbReference type="Gene3D" id="1.10.1040.10">
    <property type="entry name" value="N-(1-d-carboxylethyl)-l-norvaline Dehydrogenase, domain 2"/>
    <property type="match status" value="1"/>
</dbReference>
<dbReference type="HAMAP" id="MF_00196">
    <property type="entry name" value="Mannitol_dehydrog"/>
    <property type="match status" value="1"/>
</dbReference>
<reference evidence="10 11" key="1">
    <citation type="submission" date="2024-06" db="EMBL/GenBank/DDBJ databases">
        <title>Sorghum-associated microbial communities from plants grown in Nebraska, USA.</title>
        <authorList>
            <person name="Schachtman D."/>
        </authorList>
    </citation>
    <scope>NUCLEOTIDE SEQUENCE [LARGE SCALE GENOMIC DNA]</scope>
    <source>
        <strain evidence="10 11">1288</strain>
    </source>
</reference>
<evidence type="ECO:0000256" key="6">
    <source>
        <dbReference type="ARBA" id="ARBA00048615"/>
    </source>
</evidence>
<accession>A0ABV2K9S1</accession>
<dbReference type="NCBIfam" id="NF002646">
    <property type="entry name" value="PRK02318.1-2"/>
    <property type="match status" value="1"/>
</dbReference>
<evidence type="ECO:0000313" key="11">
    <source>
        <dbReference type="Proteomes" id="UP001549104"/>
    </source>
</evidence>
<comment type="caution">
    <text evidence="10">The sequence shown here is derived from an EMBL/GenBank/DDBJ whole genome shotgun (WGS) entry which is preliminary data.</text>
</comment>
<comment type="catalytic activity">
    <reaction evidence="6 7">
        <text>D-mannitol 1-phosphate + NAD(+) = beta-D-fructose 6-phosphate + NADH + H(+)</text>
        <dbReference type="Rhea" id="RHEA:19661"/>
        <dbReference type="ChEBI" id="CHEBI:15378"/>
        <dbReference type="ChEBI" id="CHEBI:57540"/>
        <dbReference type="ChEBI" id="CHEBI:57634"/>
        <dbReference type="ChEBI" id="CHEBI:57945"/>
        <dbReference type="ChEBI" id="CHEBI:61381"/>
        <dbReference type="EC" id="1.1.1.17"/>
    </reaction>
</comment>
<dbReference type="SUPFAM" id="SSF48179">
    <property type="entry name" value="6-phosphogluconate dehydrogenase C-terminal domain-like"/>
    <property type="match status" value="1"/>
</dbReference>
<dbReference type="SUPFAM" id="SSF51735">
    <property type="entry name" value="NAD(P)-binding Rossmann-fold domains"/>
    <property type="match status" value="1"/>
</dbReference>
<dbReference type="InterPro" id="IPR008927">
    <property type="entry name" value="6-PGluconate_DH-like_C_sf"/>
</dbReference>
<sequence length="384" mass="42793">MIAVHFGAGNIGRGFIGNLLYQSGFETCFVDVNSELVNLINEKKQYRVELANEAHEGLLVKNVRAINSATDPELVIETIAKADLVTAAVGPNVLPFIAGLLADGLKERLIQTGQPLTIIACENMIGGSAFLKEKVYEKLTEDEKSQFDHCFSFPNAAVDRIVPNQINEDKTAVQVEPFYEWVVDESEIIGENPPVKGITFVKDLEPYIERKLYTVNTGHAAVAYFGYLAGIRRMDEALASEEIKTMTENVLQETGKLLIAKYQFNEQEHGDYIQKIMGRFANPFISDDVTRVGRSPLRKLKFNDRLVGPATQYVELFDETPTFLAMGIAAALRYDYLEDPEAKLIQETIQRQGVRHAIETFTGLKAGTALFTAIEEGYQKLKGN</sequence>
<dbReference type="EC" id="1.1.1.17" evidence="2 7"/>
<dbReference type="NCBIfam" id="NF002647">
    <property type="entry name" value="PRK02318.1-3"/>
    <property type="match status" value="1"/>
</dbReference>
<evidence type="ECO:0000313" key="10">
    <source>
        <dbReference type="EMBL" id="MET3656768.1"/>
    </source>
</evidence>
<feature type="domain" description="Mannitol dehydrogenase C-terminal" evidence="9">
    <location>
        <begin position="203"/>
        <end position="381"/>
    </location>
</feature>
<keyword evidence="11" id="KW-1185">Reference proteome</keyword>
<dbReference type="InterPro" id="IPR013118">
    <property type="entry name" value="Mannitol_DH_C"/>
</dbReference>
<evidence type="ECO:0000256" key="1">
    <source>
        <dbReference type="ARBA" id="ARBA00006541"/>
    </source>
</evidence>
<dbReference type="Proteomes" id="UP001549104">
    <property type="component" value="Unassembled WGS sequence"/>
</dbReference>
<organism evidence="10 11">
    <name type="scientific">Sporosarcina psychrophila</name>
    <name type="common">Bacillus psychrophilus</name>
    <dbReference type="NCBI Taxonomy" id="1476"/>
    <lineage>
        <taxon>Bacteria</taxon>
        <taxon>Bacillati</taxon>
        <taxon>Bacillota</taxon>
        <taxon>Bacilli</taxon>
        <taxon>Bacillales</taxon>
        <taxon>Caryophanaceae</taxon>
        <taxon>Sporosarcina</taxon>
    </lineage>
</organism>
<dbReference type="NCBIfam" id="NF002652">
    <property type="entry name" value="PRK02318.2-5"/>
    <property type="match status" value="1"/>
</dbReference>
<gene>
    <name evidence="7" type="primary">mtlD</name>
    <name evidence="10" type="ORF">ABIC55_001855</name>
</gene>
<dbReference type="InterPro" id="IPR013131">
    <property type="entry name" value="Mannitol_DH_N"/>
</dbReference>